<dbReference type="Pfam" id="PF00141">
    <property type="entry name" value="peroxidase"/>
    <property type="match status" value="1"/>
</dbReference>
<feature type="binding site" description="axial binding residue" evidence="19">
    <location>
        <position position="218"/>
    </location>
    <ligand>
        <name>heme b</name>
        <dbReference type="ChEBI" id="CHEBI:60344"/>
    </ligand>
    <ligandPart>
        <name>Fe</name>
        <dbReference type="ChEBI" id="CHEBI:18248"/>
    </ligandPart>
</feature>
<evidence type="ECO:0000256" key="11">
    <source>
        <dbReference type="ARBA" id="ARBA00022837"/>
    </source>
</evidence>
<feature type="binding site" evidence="19">
    <location>
        <position position="107"/>
    </location>
    <ligand>
        <name>Ca(2+)</name>
        <dbReference type="ChEBI" id="CHEBI:29108"/>
        <label>1</label>
    </ligand>
</feature>
<evidence type="ECO:0000313" key="25">
    <source>
        <dbReference type="Proteomes" id="UP001168098"/>
    </source>
</evidence>
<dbReference type="InterPro" id="IPR019793">
    <property type="entry name" value="Peroxidases_heam-ligand_BS"/>
</dbReference>
<dbReference type="PRINTS" id="PR00458">
    <property type="entry name" value="PEROXIDASE"/>
</dbReference>
<dbReference type="PANTHER" id="PTHR31517">
    <property type="match status" value="1"/>
</dbReference>
<comment type="similarity">
    <text evidence="22">Belongs to the peroxidase family. Classical plant (class III) peroxidase subfamily.</text>
</comment>
<keyword evidence="9 19" id="KW-0479">Metal-binding</keyword>
<dbReference type="FunFam" id="1.10.420.10:FF:000007">
    <property type="entry name" value="Peroxidase"/>
    <property type="match status" value="1"/>
</dbReference>
<dbReference type="GO" id="GO:0005576">
    <property type="term" value="C:extracellular region"/>
    <property type="evidence" value="ECO:0007669"/>
    <property type="project" value="UniProtKB-SubCell"/>
</dbReference>
<feature type="binding site" evidence="19">
    <location>
        <position position="116"/>
    </location>
    <ligand>
        <name>Ca(2+)</name>
        <dbReference type="ChEBI" id="CHEBI:29108"/>
        <label>1</label>
    </ligand>
</feature>
<keyword evidence="10" id="KW-0732">Signal</keyword>
<evidence type="ECO:0000256" key="21">
    <source>
        <dbReference type="PIRSR" id="PIRSR600823-5"/>
    </source>
</evidence>
<evidence type="ECO:0000256" key="20">
    <source>
        <dbReference type="PIRSR" id="PIRSR600823-4"/>
    </source>
</evidence>
<dbReference type="EMBL" id="JARBHA010000006">
    <property type="protein sequence ID" value="KAJ9699536.1"/>
    <property type="molecule type" value="Genomic_DNA"/>
</dbReference>
<feature type="disulfide bond" evidence="21">
    <location>
        <begin position="148"/>
        <end position="357"/>
    </location>
</feature>
<dbReference type="Gene3D" id="1.10.420.10">
    <property type="entry name" value="Peroxidase, domain 2"/>
    <property type="match status" value="1"/>
</dbReference>
<keyword evidence="14 21" id="KW-1015">Disulfide bond</keyword>
<comment type="function">
    <text evidence="2">Removal of H(2)O(2), oxidation of toxic reductants, biosynthesis and degradation of lignin, suberization, auxin catabolism, response to environmental stresses such as wounding, pathogen attack and oxidative stress. These functions might be dependent on each isozyme/isoform in each plant tissue.</text>
</comment>
<dbReference type="InterPro" id="IPR019794">
    <property type="entry name" value="Peroxidases_AS"/>
</dbReference>
<dbReference type="FunFam" id="1.10.520.10:FF:000006">
    <property type="entry name" value="Peroxidase"/>
    <property type="match status" value="1"/>
</dbReference>
<comment type="cofactor">
    <cofactor evidence="19 22">
        <name>Ca(2+)</name>
        <dbReference type="ChEBI" id="CHEBI:29108"/>
    </cofactor>
    <text evidence="19 22">Binds 2 calcium ions per subunit.</text>
</comment>
<evidence type="ECO:0000256" key="18">
    <source>
        <dbReference type="PIRSR" id="PIRSR600823-2"/>
    </source>
</evidence>
<feature type="disulfide bond" evidence="21">
    <location>
        <begin position="65"/>
        <end position="142"/>
    </location>
</feature>
<accession>A0AA39DVT8</accession>
<dbReference type="PRINTS" id="PR00461">
    <property type="entry name" value="PLPEROXIDASE"/>
</dbReference>
<feature type="binding site" evidence="19">
    <location>
        <position position="103"/>
    </location>
    <ligand>
        <name>Ca(2+)</name>
        <dbReference type="ChEBI" id="CHEBI:29108"/>
        <label>1</label>
    </ligand>
</feature>
<dbReference type="Proteomes" id="UP001168098">
    <property type="component" value="Unassembled WGS sequence"/>
</dbReference>
<dbReference type="InterPro" id="IPR010255">
    <property type="entry name" value="Haem_peroxidase_sf"/>
</dbReference>
<evidence type="ECO:0000256" key="5">
    <source>
        <dbReference type="ARBA" id="ARBA00012313"/>
    </source>
</evidence>
<feature type="active site" description="Proton acceptor" evidence="17">
    <location>
        <position position="97"/>
    </location>
</feature>
<evidence type="ECO:0000256" key="15">
    <source>
        <dbReference type="ARBA" id="ARBA00023180"/>
    </source>
</evidence>
<dbReference type="PROSITE" id="PS00436">
    <property type="entry name" value="PEROXIDASE_2"/>
    <property type="match status" value="1"/>
</dbReference>
<dbReference type="InterPro" id="IPR000823">
    <property type="entry name" value="Peroxidase_pln"/>
</dbReference>
<evidence type="ECO:0000256" key="1">
    <source>
        <dbReference type="ARBA" id="ARBA00000189"/>
    </source>
</evidence>
<keyword evidence="8 22" id="KW-0349">Heme</keyword>
<feature type="binding site" evidence="19">
    <location>
        <position position="101"/>
    </location>
    <ligand>
        <name>Ca(2+)</name>
        <dbReference type="ChEBI" id="CHEBI:29108"/>
        <label>1</label>
    </ligand>
</feature>
<keyword evidence="25" id="KW-1185">Reference proteome</keyword>
<comment type="caution">
    <text evidence="24">The sequence shown here is derived from an EMBL/GenBank/DDBJ whole genome shotgun (WGS) entry which is preliminary data.</text>
</comment>
<evidence type="ECO:0000256" key="13">
    <source>
        <dbReference type="ARBA" id="ARBA00023004"/>
    </source>
</evidence>
<evidence type="ECO:0000256" key="12">
    <source>
        <dbReference type="ARBA" id="ARBA00023002"/>
    </source>
</evidence>
<dbReference type="GO" id="GO:0020037">
    <property type="term" value="F:heme binding"/>
    <property type="evidence" value="ECO:0007669"/>
    <property type="project" value="UniProtKB-UniRule"/>
</dbReference>
<keyword evidence="16 22" id="KW-0376">Hydrogen peroxide</keyword>
<feature type="disulfide bond" evidence="21">
    <location>
        <begin position="99"/>
        <end position="104"/>
    </location>
</feature>
<keyword evidence="7 22" id="KW-0575">Peroxidase</keyword>
<evidence type="ECO:0000256" key="3">
    <source>
        <dbReference type="ARBA" id="ARBA00004613"/>
    </source>
</evidence>
<organism evidence="24 25">
    <name type="scientific">Vitis rotundifolia</name>
    <name type="common">Muscadine grape</name>
    <dbReference type="NCBI Taxonomy" id="103349"/>
    <lineage>
        <taxon>Eukaryota</taxon>
        <taxon>Viridiplantae</taxon>
        <taxon>Streptophyta</taxon>
        <taxon>Embryophyta</taxon>
        <taxon>Tracheophyta</taxon>
        <taxon>Spermatophyta</taxon>
        <taxon>Magnoliopsida</taxon>
        <taxon>eudicotyledons</taxon>
        <taxon>Gunneridae</taxon>
        <taxon>Pentapetalae</taxon>
        <taxon>rosids</taxon>
        <taxon>Vitales</taxon>
        <taxon>Vitaceae</taxon>
        <taxon>Viteae</taxon>
        <taxon>Vitis</taxon>
    </lineage>
</organism>
<comment type="subcellular location">
    <subcellularLocation>
        <location evidence="3 22">Secreted</location>
    </subcellularLocation>
</comment>
<feature type="binding site" evidence="19">
    <location>
        <position position="283"/>
    </location>
    <ligand>
        <name>Ca(2+)</name>
        <dbReference type="ChEBI" id="CHEBI:29108"/>
        <label>2</label>
    </ligand>
</feature>
<feature type="binding site" evidence="19">
    <location>
        <position position="270"/>
    </location>
    <ligand>
        <name>Ca(2+)</name>
        <dbReference type="ChEBI" id="CHEBI:29108"/>
        <label>2</label>
    </ligand>
</feature>
<feature type="binding site" evidence="19">
    <location>
        <position position="219"/>
    </location>
    <ligand>
        <name>Ca(2+)</name>
        <dbReference type="ChEBI" id="CHEBI:29108"/>
        <label>2</label>
    </ligand>
</feature>
<keyword evidence="11 19" id="KW-0106">Calcium</keyword>
<comment type="similarity">
    <text evidence="4">Belongs to the peroxidase family. Ascorbate peroxidase subfamily.</text>
</comment>
<dbReference type="InterPro" id="IPR033905">
    <property type="entry name" value="Secretory_peroxidase"/>
</dbReference>
<dbReference type="PROSITE" id="PS50873">
    <property type="entry name" value="PEROXIDASE_4"/>
    <property type="match status" value="1"/>
</dbReference>
<evidence type="ECO:0000256" key="10">
    <source>
        <dbReference type="ARBA" id="ARBA00022729"/>
    </source>
</evidence>
<gene>
    <name evidence="24" type="ORF">PVL29_008228</name>
</gene>
<dbReference type="AlphaFoldDB" id="A0AA39DVT8"/>
<evidence type="ECO:0000256" key="2">
    <source>
        <dbReference type="ARBA" id="ARBA00002322"/>
    </source>
</evidence>
<feature type="binding site" evidence="19">
    <location>
        <position position="98"/>
    </location>
    <ligand>
        <name>Ca(2+)</name>
        <dbReference type="ChEBI" id="CHEBI:29108"/>
        <label>1</label>
    </ligand>
</feature>
<dbReference type="CDD" id="cd00693">
    <property type="entry name" value="secretory_peroxidase"/>
    <property type="match status" value="1"/>
</dbReference>
<dbReference type="GO" id="GO:0042744">
    <property type="term" value="P:hydrogen peroxide catabolic process"/>
    <property type="evidence" value="ECO:0007669"/>
    <property type="project" value="UniProtKB-KW"/>
</dbReference>
<evidence type="ECO:0000256" key="8">
    <source>
        <dbReference type="ARBA" id="ARBA00022617"/>
    </source>
</evidence>
<feature type="binding site" evidence="19">
    <location>
        <position position="105"/>
    </location>
    <ligand>
        <name>Ca(2+)</name>
        <dbReference type="ChEBI" id="CHEBI:29108"/>
        <label>1</label>
    </ligand>
</feature>
<dbReference type="GO" id="GO:0140825">
    <property type="term" value="F:lactoperoxidase activity"/>
    <property type="evidence" value="ECO:0007669"/>
    <property type="project" value="UniProtKB-EC"/>
</dbReference>
<proteinExistence type="inferred from homology"/>
<evidence type="ECO:0000259" key="23">
    <source>
        <dbReference type="PROSITE" id="PS50873"/>
    </source>
</evidence>
<dbReference type="PROSITE" id="PS00435">
    <property type="entry name" value="PEROXIDASE_1"/>
    <property type="match status" value="1"/>
</dbReference>
<feature type="binding site" evidence="19">
    <location>
        <position position="288"/>
    </location>
    <ligand>
        <name>Ca(2+)</name>
        <dbReference type="ChEBI" id="CHEBI:29108"/>
        <label>2</label>
    </ligand>
</feature>
<dbReference type="EC" id="1.11.1.7" evidence="5 22"/>
<evidence type="ECO:0000256" key="7">
    <source>
        <dbReference type="ARBA" id="ARBA00022559"/>
    </source>
</evidence>
<reference evidence="24 25" key="1">
    <citation type="journal article" date="2023" name="BMC Biotechnol.">
        <title>Vitis rotundifolia cv Carlos genome sequencing.</title>
        <authorList>
            <person name="Huff M."/>
            <person name="Hulse-Kemp A."/>
            <person name="Scheffler B."/>
            <person name="Youngblood R."/>
            <person name="Simpson S."/>
            <person name="Babiker E."/>
            <person name="Staton M."/>
        </authorList>
    </citation>
    <scope>NUCLEOTIDE SEQUENCE [LARGE SCALE GENOMIC DNA]</scope>
    <source>
        <tissue evidence="24">Leaf</tissue>
    </source>
</reference>
<feature type="site" description="Transition state stabilizer" evidence="20">
    <location>
        <position position="93"/>
    </location>
</feature>
<keyword evidence="13 19" id="KW-0408">Iron</keyword>
<name>A0AA39DVT8_VITRO</name>
<dbReference type="GO" id="GO:0006979">
    <property type="term" value="P:response to oxidative stress"/>
    <property type="evidence" value="ECO:0007669"/>
    <property type="project" value="UniProtKB-UniRule"/>
</dbReference>
<dbReference type="SUPFAM" id="SSF48113">
    <property type="entry name" value="Heme-dependent peroxidases"/>
    <property type="match status" value="1"/>
</dbReference>
<dbReference type="InterPro" id="IPR002016">
    <property type="entry name" value="Haem_peroxidase"/>
</dbReference>
<protein>
    <recommendedName>
        <fullName evidence="5 22">Peroxidase</fullName>
        <ecNumber evidence="5 22">1.11.1.7</ecNumber>
    </recommendedName>
</protein>
<evidence type="ECO:0000313" key="24">
    <source>
        <dbReference type="EMBL" id="KAJ9699536.1"/>
    </source>
</evidence>
<evidence type="ECO:0000256" key="17">
    <source>
        <dbReference type="PIRSR" id="PIRSR600823-1"/>
    </source>
</evidence>
<dbReference type="Gene3D" id="1.10.520.10">
    <property type="match status" value="1"/>
</dbReference>
<feature type="binding site" evidence="18">
    <location>
        <position position="188"/>
    </location>
    <ligand>
        <name>substrate</name>
    </ligand>
</feature>
<dbReference type="PANTHER" id="PTHR31517:SF59">
    <property type="entry name" value="PEROXIDASE"/>
    <property type="match status" value="1"/>
</dbReference>
<evidence type="ECO:0000256" key="19">
    <source>
        <dbReference type="PIRSR" id="PIRSR600823-3"/>
    </source>
</evidence>
<feature type="disulfide bond" evidence="21">
    <location>
        <begin position="225"/>
        <end position="257"/>
    </location>
</feature>
<evidence type="ECO:0000256" key="14">
    <source>
        <dbReference type="ARBA" id="ARBA00023157"/>
    </source>
</evidence>
<feature type="domain" description="Plant heme peroxidase family profile" evidence="23">
    <location>
        <begin position="55"/>
        <end position="361"/>
    </location>
</feature>
<keyword evidence="15" id="KW-0325">Glycoprotein</keyword>
<evidence type="ECO:0000256" key="9">
    <source>
        <dbReference type="ARBA" id="ARBA00022723"/>
    </source>
</evidence>
<keyword evidence="6 22" id="KW-0964">Secreted</keyword>
<keyword evidence="12 22" id="KW-0560">Oxidoreductase</keyword>
<comment type="catalytic activity">
    <reaction evidence="1 22">
        <text>2 a phenolic donor + H2O2 = 2 a phenolic radical donor + 2 H2O</text>
        <dbReference type="Rhea" id="RHEA:56136"/>
        <dbReference type="ChEBI" id="CHEBI:15377"/>
        <dbReference type="ChEBI" id="CHEBI:16240"/>
        <dbReference type="ChEBI" id="CHEBI:139520"/>
        <dbReference type="ChEBI" id="CHEBI:139521"/>
        <dbReference type="EC" id="1.11.1.7"/>
    </reaction>
</comment>
<evidence type="ECO:0000256" key="16">
    <source>
        <dbReference type="ARBA" id="ARBA00023324"/>
    </source>
</evidence>
<comment type="cofactor">
    <cofactor evidence="19 22">
        <name>heme b</name>
        <dbReference type="ChEBI" id="CHEBI:60344"/>
    </cofactor>
    <text evidence="19 22">Binds 1 heme b (iron(II)-protoporphyrin IX) group per subunit.</text>
</comment>
<evidence type="ECO:0000256" key="22">
    <source>
        <dbReference type="RuleBase" id="RU362060"/>
    </source>
</evidence>
<dbReference type="GO" id="GO:0046872">
    <property type="term" value="F:metal ion binding"/>
    <property type="evidence" value="ECO:0007669"/>
    <property type="project" value="UniProtKB-UniRule"/>
</dbReference>
<evidence type="ECO:0000256" key="6">
    <source>
        <dbReference type="ARBA" id="ARBA00022525"/>
    </source>
</evidence>
<sequence length="362" mass="39100">MFIFLMYSLHFTPINRAILSSISIQPYKKMKMSAAAVALAFALVLASFANQCHGALQEGFYKGKCNVDVEKIVSDIITPLVGQKPSITPALLRMQFHDCFVKGCDASILLDGSSSEKTAPPNLSVRGYDVIDLVKAAVEKMCPGVVSCADVIVMATRDAVAASKGGWYGVQTGRRDGLVSLATNVNLPGPSVSVENSTAIFNSKGISTEDMVYLLGGHTVGVAHCSLFKDRLYNFNNTGRPDPTMQPSLAFFLRLRCPQSSTVDNTVNLDQGGSSADLLGEPTSNIVDNSFYKQIVLHRGVLQIDQALALHQLTKDTVNTVAFAPNDYFLTKFQQAMVKLGAVEVLTDAQGEIRKSCRATNF</sequence>
<evidence type="ECO:0000256" key="4">
    <source>
        <dbReference type="ARBA" id="ARBA00006873"/>
    </source>
</evidence>